<keyword evidence="2" id="KW-1185">Reference proteome</keyword>
<comment type="caution">
    <text evidence="1">The sequence shown here is derived from an EMBL/GenBank/DDBJ whole genome shotgun (WGS) entry which is preliminary data.</text>
</comment>
<proteinExistence type="predicted"/>
<reference evidence="2" key="1">
    <citation type="submission" date="2017-09" db="EMBL/GenBank/DDBJ databases">
        <authorList>
            <person name="Palmer M."/>
            <person name="Steenkamp E.T."/>
            <person name="Coetzee M.P."/>
            <person name="Avontuur J.R."/>
            <person name="Van Zyl E."/>
            <person name="Chan W.-Y."/>
            <person name="Blom J."/>
            <person name="Venter S.N."/>
        </authorList>
    </citation>
    <scope>NUCLEOTIDE SEQUENCE [LARGE SCALE GENOMIC DNA]</scope>
    <source>
        <strain evidence="2">QC88-366</strain>
    </source>
</reference>
<accession>A0A2K1QCT6</accession>
<evidence type="ECO:0000313" key="2">
    <source>
        <dbReference type="Proteomes" id="UP000236345"/>
    </source>
</evidence>
<dbReference type="RefSeq" id="WP_103058322.1">
    <property type="nucleotide sequence ID" value="NZ_BSOF01000026.1"/>
</dbReference>
<dbReference type="Proteomes" id="UP000236345">
    <property type="component" value="Unassembled WGS sequence"/>
</dbReference>
<dbReference type="EMBL" id="NWUO01000002">
    <property type="protein sequence ID" value="PNS12852.1"/>
    <property type="molecule type" value="Genomic_DNA"/>
</dbReference>
<protein>
    <submittedName>
        <fullName evidence="1">Uncharacterized protein</fullName>
    </submittedName>
</protein>
<gene>
    <name evidence="1" type="ORF">COO59_02725</name>
</gene>
<dbReference type="AlphaFoldDB" id="A0A2K1QCT6"/>
<sequence>MKLFIFTNKLPFIKRLKFAAVFFNSGLTIITGKNLSFSFQTTPTENIGFFGADVYQQNLPSNETIVLLSSEDKVIKKNP</sequence>
<organism evidence="1 2">
    <name type="scientific">Mixta theicola</name>
    <dbReference type="NCBI Taxonomy" id="1458355"/>
    <lineage>
        <taxon>Bacteria</taxon>
        <taxon>Pseudomonadati</taxon>
        <taxon>Pseudomonadota</taxon>
        <taxon>Gammaproteobacteria</taxon>
        <taxon>Enterobacterales</taxon>
        <taxon>Erwiniaceae</taxon>
        <taxon>Mixta</taxon>
    </lineage>
</organism>
<name>A0A2K1QCT6_9GAMM</name>
<evidence type="ECO:0000313" key="1">
    <source>
        <dbReference type="EMBL" id="PNS12852.1"/>
    </source>
</evidence>